<evidence type="ECO:0000256" key="1">
    <source>
        <dbReference type="SAM" id="MobiDB-lite"/>
    </source>
</evidence>
<feature type="non-terminal residue" evidence="2">
    <location>
        <position position="1"/>
    </location>
</feature>
<dbReference type="SUPFAM" id="SSF54928">
    <property type="entry name" value="RNA-binding domain, RBD"/>
    <property type="match status" value="1"/>
</dbReference>
<reference evidence="2" key="1">
    <citation type="submission" date="2015-04" db="EMBL/GenBank/DDBJ databases">
        <title>The genome sequence of the plant pathogenic Rhizarian Plasmodiophora brassicae reveals insights in its biotrophic life cycle and the origin of chitin synthesis.</title>
        <authorList>
            <person name="Schwelm A."/>
            <person name="Fogelqvist J."/>
            <person name="Knaust A."/>
            <person name="Julke S."/>
            <person name="Lilja T."/>
            <person name="Dhandapani V."/>
            <person name="Bonilla-Rosso G."/>
            <person name="Karlsson M."/>
            <person name="Shevchenko A."/>
            <person name="Choi S.R."/>
            <person name="Kim H.G."/>
            <person name="Park J.Y."/>
            <person name="Lim Y.P."/>
            <person name="Ludwig-Muller J."/>
            <person name="Dixelius C."/>
        </authorList>
    </citation>
    <scope>NUCLEOTIDE SEQUENCE</scope>
    <source>
        <tissue evidence="2">Potato root galls</tissue>
    </source>
</reference>
<name>A0A0H5RCC6_9EUKA</name>
<evidence type="ECO:0000313" key="2">
    <source>
        <dbReference type="EMBL" id="CRZ11688.1"/>
    </source>
</evidence>
<protein>
    <recommendedName>
        <fullName evidence="3">RRM domain-containing protein</fullName>
    </recommendedName>
</protein>
<evidence type="ECO:0008006" key="3">
    <source>
        <dbReference type="Google" id="ProtNLM"/>
    </source>
</evidence>
<dbReference type="InterPro" id="IPR035979">
    <property type="entry name" value="RBD_domain_sf"/>
</dbReference>
<organism evidence="2">
    <name type="scientific">Spongospora subterranea</name>
    <dbReference type="NCBI Taxonomy" id="70186"/>
    <lineage>
        <taxon>Eukaryota</taxon>
        <taxon>Sar</taxon>
        <taxon>Rhizaria</taxon>
        <taxon>Endomyxa</taxon>
        <taxon>Phytomyxea</taxon>
        <taxon>Plasmodiophorida</taxon>
        <taxon>Plasmodiophoridae</taxon>
        <taxon>Spongospora</taxon>
    </lineage>
</organism>
<dbReference type="Gene3D" id="3.30.70.330">
    <property type="match status" value="1"/>
</dbReference>
<feature type="compositionally biased region" description="Polar residues" evidence="1">
    <location>
        <begin position="32"/>
        <end position="41"/>
    </location>
</feature>
<dbReference type="InterPro" id="IPR012677">
    <property type="entry name" value="Nucleotide-bd_a/b_plait_sf"/>
</dbReference>
<dbReference type="AlphaFoldDB" id="A0A0H5RCC6"/>
<feature type="compositionally biased region" description="Gly residues" evidence="1">
    <location>
        <begin position="47"/>
        <end position="58"/>
    </location>
</feature>
<proteinExistence type="predicted"/>
<dbReference type="EMBL" id="HACM01011246">
    <property type="protein sequence ID" value="CRZ11688.1"/>
    <property type="molecule type" value="Transcribed_RNA"/>
</dbReference>
<accession>A0A0H5RCC6</accession>
<feature type="region of interest" description="Disordered" evidence="1">
    <location>
        <begin position="30"/>
        <end position="59"/>
    </location>
</feature>
<sequence length="169" mass="18841">YIDTESAKKAMEELNGVDIEGRLVRIEFAKSTGPQPRQQHVYNDGHGSNGRSGGGNMGVGSNPHHLSMHCVPMDPDGYCMALPPGYAYIQTSGQYVDRLSYQYIPPYYQPGYCLLSGHDYTTDADDAIRPPSRWAQREGGPIIYFRWRRGDTIIDNTSRQNIGLIIASI</sequence>
<dbReference type="GO" id="GO:0003676">
    <property type="term" value="F:nucleic acid binding"/>
    <property type="evidence" value="ECO:0007669"/>
    <property type="project" value="InterPro"/>
</dbReference>